<keyword evidence="4" id="KW-0548">Nucleotidyltransferase</keyword>
<evidence type="ECO:0000259" key="8">
    <source>
        <dbReference type="Pfam" id="PF09115"/>
    </source>
</evidence>
<comment type="catalytic activity">
    <reaction evidence="7">
        <text>DNA(n) + a 2'-deoxyribonucleoside 5'-triphosphate = DNA(n+1) + diphosphate</text>
        <dbReference type="Rhea" id="RHEA:22508"/>
        <dbReference type="Rhea" id="RHEA-COMP:17339"/>
        <dbReference type="Rhea" id="RHEA-COMP:17340"/>
        <dbReference type="ChEBI" id="CHEBI:33019"/>
        <dbReference type="ChEBI" id="CHEBI:61560"/>
        <dbReference type="ChEBI" id="CHEBI:173112"/>
        <dbReference type="EC" id="2.7.7.7"/>
    </reaction>
</comment>
<dbReference type="RefSeq" id="WP_039680500.1">
    <property type="nucleotide sequence ID" value="NZ_JAWGXO010000009.1"/>
</dbReference>
<evidence type="ECO:0000256" key="2">
    <source>
        <dbReference type="ARBA" id="ARBA00014363"/>
    </source>
</evidence>
<dbReference type="GO" id="GO:0009360">
    <property type="term" value="C:DNA polymerase III complex"/>
    <property type="evidence" value="ECO:0007669"/>
    <property type="project" value="InterPro"/>
</dbReference>
<reference evidence="9 10" key="1">
    <citation type="submission" date="2014-12" db="EMBL/GenBank/DDBJ databases">
        <title>Draft genome sequence of Terrisporobacter sp. 08-306576, isolated from the blood culture of a bacteremia patient.</title>
        <authorList>
            <person name="Lund L.C."/>
            <person name="Sydenham T.V."/>
            <person name="Hogh S.V."/>
            <person name="Skov M.N."/>
            <person name="Kemp M."/>
            <person name="Justesen U.S."/>
        </authorList>
    </citation>
    <scope>NUCLEOTIDE SEQUENCE [LARGE SCALE GENOMIC DNA]</scope>
    <source>
        <strain evidence="9 10">08-306576</strain>
    </source>
</reference>
<dbReference type="PANTHER" id="PTHR11669">
    <property type="entry name" value="REPLICATION FACTOR C / DNA POLYMERASE III GAMMA-TAU SUBUNIT"/>
    <property type="match status" value="1"/>
</dbReference>
<comment type="caution">
    <text evidence="9">The sequence shown here is derived from an EMBL/GenBank/DDBJ whole genome shotgun (WGS) entry which is preliminary data.</text>
</comment>
<dbReference type="InterPro" id="IPR050238">
    <property type="entry name" value="DNA_Rep/Repair_Clamp_Loader"/>
</dbReference>
<evidence type="ECO:0000313" key="9">
    <source>
        <dbReference type="EMBL" id="KHS56532.1"/>
    </source>
</evidence>
<keyword evidence="10" id="KW-1185">Reference proteome</keyword>
<dbReference type="GO" id="GO:0003677">
    <property type="term" value="F:DNA binding"/>
    <property type="evidence" value="ECO:0007669"/>
    <property type="project" value="InterPro"/>
</dbReference>
<dbReference type="SUPFAM" id="SSF48019">
    <property type="entry name" value="post-AAA+ oligomerization domain-like"/>
    <property type="match status" value="1"/>
</dbReference>
<dbReference type="EMBL" id="JWHR01000112">
    <property type="protein sequence ID" value="KHS56532.1"/>
    <property type="molecule type" value="Genomic_DNA"/>
</dbReference>
<dbReference type="STRING" id="1577792.QX51_13945"/>
<proteinExistence type="predicted"/>
<dbReference type="GO" id="GO:0006261">
    <property type="term" value="P:DNA-templated DNA replication"/>
    <property type="evidence" value="ECO:0007669"/>
    <property type="project" value="TreeGrafter"/>
</dbReference>
<accession>A0A0B3W2G9</accession>
<keyword evidence="5" id="KW-0235">DNA replication</keyword>
<dbReference type="Proteomes" id="UP000031189">
    <property type="component" value="Unassembled WGS sequence"/>
</dbReference>
<evidence type="ECO:0000256" key="3">
    <source>
        <dbReference type="ARBA" id="ARBA00022679"/>
    </source>
</evidence>
<name>A0A0B3W2G9_9FIRM</name>
<protein>
    <recommendedName>
        <fullName evidence="2">DNA polymerase III subunit delta'</fullName>
        <ecNumber evidence="1">2.7.7.7</ecNumber>
    </recommendedName>
</protein>
<evidence type="ECO:0000256" key="5">
    <source>
        <dbReference type="ARBA" id="ARBA00022705"/>
    </source>
</evidence>
<dbReference type="InterPro" id="IPR027417">
    <property type="entry name" value="P-loop_NTPase"/>
</dbReference>
<dbReference type="PANTHER" id="PTHR11669:SF8">
    <property type="entry name" value="DNA POLYMERASE III SUBUNIT DELTA"/>
    <property type="match status" value="1"/>
</dbReference>
<keyword evidence="6" id="KW-0239">DNA-directed DNA polymerase</keyword>
<gene>
    <name evidence="9" type="ORF">QX51_13945</name>
</gene>
<evidence type="ECO:0000256" key="7">
    <source>
        <dbReference type="ARBA" id="ARBA00049244"/>
    </source>
</evidence>
<evidence type="ECO:0000256" key="1">
    <source>
        <dbReference type="ARBA" id="ARBA00012417"/>
    </source>
</evidence>
<dbReference type="Pfam" id="PF13177">
    <property type="entry name" value="DNA_pol3_delta2"/>
    <property type="match status" value="1"/>
</dbReference>
<dbReference type="CDD" id="cd00009">
    <property type="entry name" value="AAA"/>
    <property type="match status" value="1"/>
</dbReference>
<dbReference type="InterPro" id="IPR008921">
    <property type="entry name" value="DNA_pol3_clamp-load_cplx_C"/>
</dbReference>
<evidence type="ECO:0000313" key="10">
    <source>
        <dbReference type="Proteomes" id="UP000031189"/>
    </source>
</evidence>
<dbReference type="OrthoDB" id="9810148at2"/>
<dbReference type="Pfam" id="PF09115">
    <property type="entry name" value="DNApol3-delta_C"/>
    <property type="match status" value="1"/>
</dbReference>
<dbReference type="GO" id="GO:0003887">
    <property type="term" value="F:DNA-directed DNA polymerase activity"/>
    <property type="evidence" value="ECO:0007669"/>
    <property type="project" value="UniProtKB-KW"/>
</dbReference>
<evidence type="ECO:0000256" key="4">
    <source>
        <dbReference type="ARBA" id="ARBA00022695"/>
    </source>
</evidence>
<dbReference type="AlphaFoldDB" id="A0A0B3W2G9"/>
<feature type="domain" description="DNA polymerase III delta subunit C-terminal" evidence="8">
    <location>
        <begin position="204"/>
        <end position="301"/>
    </location>
</feature>
<dbReference type="Gene3D" id="3.40.50.300">
    <property type="entry name" value="P-loop containing nucleotide triphosphate hydrolases"/>
    <property type="match status" value="1"/>
</dbReference>
<evidence type="ECO:0000256" key="6">
    <source>
        <dbReference type="ARBA" id="ARBA00022932"/>
    </source>
</evidence>
<sequence>MYFENIKGQEFAKKYMTNSIKKGKVNHAYMFEGIEGIGKETFANELAKILLETPHLENAPDCIRVKPDGNSIKIAQIRNLQSDIVIKPHKKYKIYIIDKSEKMTVEAQNALLKTLEEPPEYAIIILVTNNKESLLPTIRSRCEVVKFTPIPFVEVKNYLISQGVEENRANLLSAFSRGSMKKALELSSSNDFYEMKESVQNYIETILSKNMVEILDIPSKMEKYKSESIAVLDMMINYFRDIMICKEHVDKNMIINADKIVFIQNMSSKITYSQVSKIIDIIEDTKIKIKGNCNFNVSIQVMSLNIYEVIK</sequence>
<keyword evidence="3" id="KW-0808">Transferase</keyword>
<organism evidence="9 10">
    <name type="scientific">Terrisporobacter othiniensis</name>
    <dbReference type="NCBI Taxonomy" id="1577792"/>
    <lineage>
        <taxon>Bacteria</taxon>
        <taxon>Bacillati</taxon>
        <taxon>Bacillota</taxon>
        <taxon>Clostridia</taxon>
        <taxon>Peptostreptococcales</taxon>
        <taxon>Peptostreptococcaceae</taxon>
        <taxon>Terrisporobacter</taxon>
    </lineage>
</organism>
<dbReference type="EC" id="2.7.7.7" evidence="1"/>
<dbReference type="InterPro" id="IPR015199">
    <property type="entry name" value="DNA_pol_III_delta_C"/>
</dbReference>
<dbReference type="SUPFAM" id="SSF52540">
    <property type="entry name" value="P-loop containing nucleoside triphosphate hydrolases"/>
    <property type="match status" value="1"/>
</dbReference>